<dbReference type="EMBL" id="AP004998">
    <property type="protein sequence ID" value="BAD21957.1"/>
    <property type="molecule type" value="Genomic_DNA"/>
</dbReference>
<accession>Q6K6T9</accession>
<dbReference type="InterPro" id="IPR040044">
    <property type="entry name" value="SRR1L"/>
</dbReference>
<proteinExistence type="inferred from homology"/>
<evidence type="ECO:0000259" key="4">
    <source>
        <dbReference type="Pfam" id="PF07985"/>
    </source>
</evidence>
<reference evidence="7" key="4">
    <citation type="journal article" date="2008" name="Nucleic Acids Res.">
        <title>The rice annotation project database (RAP-DB): 2008 update.</title>
        <authorList>
            <consortium name="The rice annotation project (RAP)"/>
        </authorList>
    </citation>
    <scope>GENOME REANNOTATION</scope>
    <source>
        <strain evidence="7">cv. Nipponbare</strain>
    </source>
</reference>
<feature type="compositionally biased region" description="Basic and acidic residues" evidence="2">
    <location>
        <begin position="168"/>
        <end position="191"/>
    </location>
</feature>
<evidence type="ECO:0000313" key="5">
    <source>
        <dbReference type="EMBL" id="BAD21795.1"/>
    </source>
</evidence>
<dbReference type="Pfam" id="PF07985">
    <property type="entry name" value="SRR1"/>
    <property type="match status" value="1"/>
</dbReference>
<organism evidence="6 7">
    <name type="scientific">Oryza sativa subsp. japonica</name>
    <name type="common">Rice</name>
    <dbReference type="NCBI Taxonomy" id="39947"/>
    <lineage>
        <taxon>Eukaryota</taxon>
        <taxon>Viridiplantae</taxon>
        <taxon>Streptophyta</taxon>
        <taxon>Embryophyta</taxon>
        <taxon>Tracheophyta</taxon>
        <taxon>Spermatophyta</taxon>
        <taxon>Magnoliopsida</taxon>
        <taxon>Liliopsida</taxon>
        <taxon>Poales</taxon>
        <taxon>Poaceae</taxon>
        <taxon>BOP clade</taxon>
        <taxon>Oryzoideae</taxon>
        <taxon>Oryzeae</taxon>
        <taxon>Oryzinae</taxon>
        <taxon>Oryza</taxon>
        <taxon>Oryza sativa</taxon>
    </lineage>
</organism>
<dbReference type="PANTHER" id="PTHR28626:SF3">
    <property type="entry name" value="SRR1-LIKE PROTEIN"/>
    <property type="match status" value="1"/>
</dbReference>
<protein>
    <recommendedName>
        <fullName evidence="4">SRR1-like domain-containing protein</fullName>
    </recommendedName>
</protein>
<reference evidence="6" key="2">
    <citation type="submission" date="2002-03" db="EMBL/GenBank/DDBJ databases">
        <title>Oryza sativa nipponbare(GA3) genomic DNA, chromosome 2, PAC clone:P0036H07.</title>
        <authorList>
            <person name="Sasaki T."/>
            <person name="Matsumoto T."/>
            <person name="Yamamoto K."/>
        </authorList>
    </citation>
    <scope>NUCLEOTIDE SEQUENCE</scope>
</reference>
<dbReference type="EMBL" id="AP004302">
    <property type="protein sequence ID" value="BAD21795.1"/>
    <property type="molecule type" value="Genomic_DNA"/>
</dbReference>
<dbReference type="Proteomes" id="UP000000763">
    <property type="component" value="Chromosome 2"/>
</dbReference>
<comment type="similarity">
    <text evidence="1">Belongs to the SRR1 family.</text>
</comment>
<feature type="domain" description="SRR1-like" evidence="4">
    <location>
        <begin position="63"/>
        <end position="117"/>
    </location>
</feature>
<keyword evidence="3" id="KW-0732">Signal</keyword>
<reference evidence="7" key="3">
    <citation type="journal article" date="2005" name="Nature">
        <title>The map-based sequence of the rice genome.</title>
        <authorList>
            <consortium name="International rice genome sequencing project (IRGSP)"/>
            <person name="Matsumoto T."/>
            <person name="Wu J."/>
            <person name="Kanamori H."/>
            <person name="Katayose Y."/>
            <person name="Fujisawa M."/>
            <person name="Namiki N."/>
            <person name="Mizuno H."/>
            <person name="Yamamoto K."/>
            <person name="Antonio B.A."/>
            <person name="Baba T."/>
            <person name="Sakata K."/>
            <person name="Nagamura Y."/>
            <person name="Aoki H."/>
            <person name="Arikawa K."/>
            <person name="Arita K."/>
            <person name="Bito T."/>
            <person name="Chiden Y."/>
            <person name="Fujitsuka N."/>
            <person name="Fukunaka R."/>
            <person name="Hamada M."/>
            <person name="Harada C."/>
            <person name="Hayashi A."/>
            <person name="Hijishita S."/>
            <person name="Honda M."/>
            <person name="Hosokawa S."/>
            <person name="Ichikawa Y."/>
            <person name="Idonuma A."/>
            <person name="Iijima M."/>
            <person name="Ikeda M."/>
            <person name="Ikeno M."/>
            <person name="Ito K."/>
            <person name="Ito S."/>
            <person name="Ito T."/>
            <person name="Ito Y."/>
            <person name="Ito Y."/>
            <person name="Iwabuchi A."/>
            <person name="Kamiya K."/>
            <person name="Karasawa W."/>
            <person name="Kurita K."/>
            <person name="Katagiri S."/>
            <person name="Kikuta A."/>
            <person name="Kobayashi H."/>
            <person name="Kobayashi N."/>
            <person name="Machita K."/>
            <person name="Maehara T."/>
            <person name="Masukawa M."/>
            <person name="Mizubayashi T."/>
            <person name="Mukai Y."/>
            <person name="Nagasaki H."/>
            <person name="Nagata Y."/>
            <person name="Naito S."/>
            <person name="Nakashima M."/>
            <person name="Nakama Y."/>
            <person name="Nakamichi Y."/>
            <person name="Nakamura M."/>
            <person name="Meguro A."/>
            <person name="Negishi M."/>
            <person name="Ohta I."/>
            <person name="Ohta T."/>
            <person name="Okamoto M."/>
            <person name="Ono N."/>
            <person name="Saji S."/>
            <person name="Sakaguchi M."/>
            <person name="Sakai K."/>
            <person name="Shibata M."/>
            <person name="Shimokawa T."/>
            <person name="Song J."/>
            <person name="Takazaki Y."/>
            <person name="Terasawa K."/>
            <person name="Tsugane M."/>
            <person name="Tsuji K."/>
            <person name="Ueda S."/>
            <person name="Waki K."/>
            <person name="Yamagata H."/>
            <person name="Yamamoto M."/>
            <person name="Yamamoto S."/>
            <person name="Yamane H."/>
            <person name="Yoshiki S."/>
            <person name="Yoshihara R."/>
            <person name="Yukawa K."/>
            <person name="Zhong H."/>
            <person name="Yano M."/>
            <person name="Yuan Q."/>
            <person name="Ouyang S."/>
            <person name="Liu J."/>
            <person name="Jones K.M."/>
            <person name="Gansberger K."/>
            <person name="Moffat K."/>
            <person name="Hill J."/>
            <person name="Bera J."/>
            <person name="Fadrosh D."/>
            <person name="Jin S."/>
            <person name="Johri S."/>
            <person name="Kim M."/>
            <person name="Overton L."/>
            <person name="Reardon M."/>
            <person name="Tsitrin T."/>
            <person name="Vuong H."/>
            <person name="Weaver B."/>
            <person name="Ciecko A."/>
            <person name="Tallon L."/>
            <person name="Jackson J."/>
            <person name="Pai G."/>
            <person name="Aken S.V."/>
            <person name="Utterback T."/>
            <person name="Reidmuller S."/>
            <person name="Feldblyum T."/>
            <person name="Hsiao J."/>
            <person name="Zismann V."/>
            <person name="Iobst S."/>
            <person name="de Vazeille A.R."/>
            <person name="Buell C.R."/>
            <person name="Ying K."/>
            <person name="Li Y."/>
            <person name="Lu T."/>
            <person name="Huang Y."/>
            <person name="Zhao Q."/>
            <person name="Feng Q."/>
            <person name="Zhang L."/>
            <person name="Zhu J."/>
            <person name="Weng Q."/>
            <person name="Mu J."/>
            <person name="Lu Y."/>
            <person name="Fan D."/>
            <person name="Liu Y."/>
            <person name="Guan J."/>
            <person name="Zhang Y."/>
            <person name="Yu S."/>
            <person name="Liu X."/>
            <person name="Zhang Y."/>
            <person name="Hong G."/>
            <person name="Han B."/>
            <person name="Choisne N."/>
            <person name="Demange N."/>
            <person name="Orjeda G."/>
            <person name="Samain S."/>
            <person name="Cattolico L."/>
            <person name="Pelletier E."/>
            <person name="Couloux A."/>
            <person name="Segurens B."/>
            <person name="Wincker P."/>
            <person name="D'Hont A."/>
            <person name="Scarpelli C."/>
            <person name="Weissenbach J."/>
            <person name="Salanoubat M."/>
            <person name="Quetier F."/>
            <person name="Yu Y."/>
            <person name="Kim H.R."/>
            <person name="Rambo T."/>
            <person name="Currie J."/>
            <person name="Collura K."/>
            <person name="Luo M."/>
            <person name="Yang T."/>
            <person name="Ammiraju J.S.S."/>
            <person name="Engler F."/>
            <person name="Soderlund C."/>
            <person name="Wing R.A."/>
            <person name="Palmer L.E."/>
            <person name="de la Bastide M."/>
            <person name="Spiegel L."/>
            <person name="Nascimento L."/>
            <person name="Zutavern T."/>
            <person name="O'Shaughnessy A."/>
            <person name="Dike S."/>
            <person name="Dedhia N."/>
            <person name="Preston R."/>
            <person name="Balija V."/>
            <person name="McCombie W.R."/>
            <person name="Chow T."/>
            <person name="Chen H."/>
            <person name="Chung M."/>
            <person name="Chen C."/>
            <person name="Shaw J."/>
            <person name="Wu H."/>
            <person name="Hsiao K."/>
            <person name="Chao Y."/>
            <person name="Chu M."/>
            <person name="Cheng C."/>
            <person name="Hour A."/>
            <person name="Lee P."/>
            <person name="Lin S."/>
            <person name="Lin Y."/>
            <person name="Liou J."/>
            <person name="Liu S."/>
            <person name="Hsing Y."/>
            <person name="Raghuvanshi S."/>
            <person name="Mohanty A."/>
            <person name="Bharti A.K."/>
            <person name="Gaur A."/>
            <person name="Gupta V."/>
            <person name="Kumar D."/>
            <person name="Ravi V."/>
            <person name="Vij S."/>
            <person name="Kapur A."/>
            <person name="Khurana P."/>
            <person name="Khurana P."/>
            <person name="Khurana J.P."/>
            <person name="Tyagi A.K."/>
            <person name="Gaikwad K."/>
            <person name="Singh A."/>
            <person name="Dalal V."/>
            <person name="Srivastava S."/>
            <person name="Dixit A."/>
            <person name="Pal A.K."/>
            <person name="Ghazi I.A."/>
            <person name="Yadav M."/>
            <person name="Pandit A."/>
            <person name="Bhargava A."/>
            <person name="Sureshbabu K."/>
            <person name="Batra K."/>
            <person name="Sharma T.R."/>
            <person name="Mohapatra T."/>
            <person name="Singh N.K."/>
            <person name="Messing J."/>
            <person name="Nelson A.B."/>
            <person name="Fuks G."/>
            <person name="Kavchok S."/>
            <person name="Keizer G."/>
            <person name="Linton E."/>
            <person name="Llaca V."/>
            <person name="Song R."/>
            <person name="Tanyolac B."/>
            <person name="Young S."/>
            <person name="Ho-Il K."/>
            <person name="Hahn J.H."/>
            <person name="Sangsakoo G."/>
            <person name="Vanavichit A."/>
            <person name="de Mattos Luiz.A.T."/>
            <person name="Zimmer P.D."/>
            <person name="Malone G."/>
            <person name="Dellagostin O."/>
            <person name="de Oliveira A.C."/>
            <person name="Bevan M."/>
            <person name="Bancroft I."/>
            <person name="Minx P."/>
            <person name="Cordum H."/>
            <person name="Wilson R."/>
            <person name="Cheng Z."/>
            <person name="Jin W."/>
            <person name="Jiang J."/>
            <person name="Leong S.A."/>
            <person name="Iwama H."/>
            <person name="Gojobori T."/>
            <person name="Itoh T."/>
            <person name="Niimura Y."/>
            <person name="Fujii Y."/>
            <person name="Habara T."/>
            <person name="Sakai H."/>
            <person name="Sato Y."/>
            <person name="Wilson G."/>
            <person name="Kumar K."/>
            <person name="McCouch S."/>
            <person name="Juretic N."/>
            <person name="Hoen D."/>
            <person name="Wright S."/>
            <person name="Bruskiewich R."/>
            <person name="Bureau T."/>
            <person name="Miyao A."/>
            <person name="Hirochika H."/>
            <person name="Nishikawa T."/>
            <person name="Kadowaki K."/>
            <person name="Sugiura M."/>
            <person name="Burr B."/>
            <person name="Sasaki T."/>
        </authorList>
    </citation>
    <scope>NUCLEOTIDE SEQUENCE [LARGE SCALE GENOMIC DNA]</scope>
    <source>
        <strain evidence="7">cv. Nipponbare</strain>
    </source>
</reference>
<gene>
    <name evidence="5" type="ORF">OJ1122_H01.32</name>
    <name evidence="6" type="ORF">P0036H07.13</name>
</gene>
<feature type="chain" id="PRO_5010142222" description="SRR1-like domain-containing protein" evidence="3">
    <location>
        <begin position="23"/>
        <end position="191"/>
    </location>
</feature>
<name>Q6K6T9_ORYSJ</name>
<reference evidence="5" key="1">
    <citation type="submission" date="2001-10" db="EMBL/GenBank/DDBJ databases">
        <title>Oryza sativa nipponbare(GA3) genomic DNA, chromosome 2, BAC clone:OJ1122_H01.</title>
        <authorList>
            <person name="Sasaki T."/>
            <person name="Matsumoto T."/>
            <person name="Yamamoto K."/>
        </authorList>
    </citation>
    <scope>NUCLEOTIDE SEQUENCE</scope>
</reference>
<evidence type="ECO:0000313" key="7">
    <source>
        <dbReference type="Proteomes" id="UP000000763"/>
    </source>
</evidence>
<evidence type="ECO:0000256" key="1">
    <source>
        <dbReference type="ARBA" id="ARBA00009856"/>
    </source>
</evidence>
<dbReference type="PANTHER" id="PTHR28626">
    <property type="entry name" value="SRR1-LIKE PROTEIN"/>
    <property type="match status" value="1"/>
</dbReference>
<evidence type="ECO:0000256" key="2">
    <source>
        <dbReference type="SAM" id="MobiDB-lite"/>
    </source>
</evidence>
<dbReference type="PROSITE" id="PS51257">
    <property type="entry name" value="PROKAR_LIPOPROTEIN"/>
    <property type="match status" value="1"/>
</dbReference>
<dbReference type="InterPro" id="IPR012942">
    <property type="entry name" value="SRR1-like"/>
</dbReference>
<evidence type="ECO:0000256" key="3">
    <source>
        <dbReference type="SAM" id="SignalP"/>
    </source>
</evidence>
<dbReference type="AlphaFoldDB" id="Q6K6T9"/>
<evidence type="ECO:0000313" key="6">
    <source>
        <dbReference type="EMBL" id="BAD21957.1"/>
    </source>
</evidence>
<feature type="signal peptide" evidence="3">
    <location>
        <begin position="1"/>
        <end position="22"/>
    </location>
</feature>
<feature type="region of interest" description="Disordered" evidence="2">
    <location>
        <begin position="150"/>
        <end position="191"/>
    </location>
</feature>
<sequence length="191" mass="20853">MERCRRLTQGHLLLALQATAVASTGLHAAASCSCSTLSPWPPLALHVAASCLMGDASIHHGVNDGCCHRADEPTLFYMPHYEASLYDAFFAVNWEPPLLLRHVCVLGNNFHNYVIQAEENRSGPAAKAKLILTALQFSANGSHRPTVLTRGSRGLLDKPSREAGLQVAHEHGVAPRLSEMGKKRRGEDERR</sequence>